<dbReference type="InterPro" id="IPR018247">
    <property type="entry name" value="EF_Hand_1_Ca_BS"/>
</dbReference>
<comment type="caution">
    <text evidence="5">The sequence shown here is derived from an EMBL/GenBank/DDBJ whole genome shotgun (WGS) entry which is preliminary data.</text>
</comment>
<keyword evidence="3" id="KW-1133">Transmembrane helix</keyword>
<feature type="domain" description="EF-hand" evidence="4">
    <location>
        <begin position="85"/>
        <end position="120"/>
    </location>
</feature>
<feature type="compositionally biased region" description="Basic and acidic residues" evidence="2">
    <location>
        <begin position="72"/>
        <end position="81"/>
    </location>
</feature>
<dbReference type="SUPFAM" id="SSF47473">
    <property type="entry name" value="EF-hand"/>
    <property type="match status" value="1"/>
</dbReference>
<dbReference type="PROSITE" id="PS00018">
    <property type="entry name" value="EF_HAND_1"/>
    <property type="match status" value="3"/>
</dbReference>
<gene>
    <name evidence="5" type="ORF">RUM43_011268</name>
</gene>
<evidence type="ECO:0000256" key="2">
    <source>
        <dbReference type="SAM" id="MobiDB-lite"/>
    </source>
</evidence>
<sequence length="654" mass="76470">MSYGFRALRTGLRVVQKPRNSFLYMKCLPTGIQIRNKADKFVRPITTTKKFQQKSKSLRREEETDSDSDSDDEKHYSKERGESEFWKTKMRTLHRILDINKDGVVSFDDFKLLTEKFTDLGHLTQEHHDEFQEKIKVWVDVPRRGQSLPAASLTQLHIVSLSQQEAWEIQRGTIDPYNLVTTDQFLEDMHHIMNDKSLRKKVHSFLPFFFKAVDQDHDGEITIDEYKIFFECLGLTEADAICSFRTIDDDNDGKLGLREFVKLGREYLLSEDPRAPSRVSLGNEDIVPAFIWTGSERQDSPHVVDDQIQSHIFESYMKKILSDKQPLLVVFLEEELSPDDFFWRNDNDESGYYPFLENLMQKDRLKYFKEIESPYQVIANVSKNRYEWKEWTPKTKWTTVLNAEKTAFLVRFDKINSGRLEILKERDRLMKSFHENLKKSGLDWICIYTGQKAPENGLSTFKSLSTWQVDEEPLENPTKILSLYQDEHTGLALFIRGVVQVFLPSARRNTVINLENHWGASEKRNHTLTFCIRKVTSGWSIDKMRITNENGFTLNLTAKSRNVDPGNKCKEQKYEFQSVQKPLVKVKISKYKFIRLPLHEEACSSPFSLHVVSSFMFLSIVTVALFWNSFLKTQTFTKRHKILRISVESLKLAN</sequence>
<reference evidence="5 6" key="1">
    <citation type="submission" date="2023-10" db="EMBL/GenBank/DDBJ databases">
        <title>Genomes of two closely related lineages of the louse Polyplax serrata with different host specificities.</title>
        <authorList>
            <person name="Martinu J."/>
            <person name="Tarabai H."/>
            <person name="Stefka J."/>
            <person name="Hypsa V."/>
        </authorList>
    </citation>
    <scope>NUCLEOTIDE SEQUENCE [LARGE SCALE GENOMIC DNA]</scope>
    <source>
        <strain evidence="5">HR10_N</strain>
    </source>
</reference>
<name>A0AAN8NLV5_POLSC</name>
<dbReference type="EMBL" id="JAWJWE010000039">
    <property type="protein sequence ID" value="KAK6620965.1"/>
    <property type="molecule type" value="Genomic_DNA"/>
</dbReference>
<protein>
    <recommendedName>
        <fullName evidence="4">EF-hand domain-containing protein</fullName>
    </recommendedName>
</protein>
<dbReference type="Pfam" id="PF13202">
    <property type="entry name" value="EF-hand_5"/>
    <property type="match status" value="1"/>
</dbReference>
<dbReference type="Gene3D" id="1.10.238.10">
    <property type="entry name" value="EF-hand"/>
    <property type="match status" value="1"/>
</dbReference>
<evidence type="ECO:0000259" key="4">
    <source>
        <dbReference type="PROSITE" id="PS50222"/>
    </source>
</evidence>
<evidence type="ECO:0000256" key="3">
    <source>
        <dbReference type="SAM" id="Phobius"/>
    </source>
</evidence>
<dbReference type="Pfam" id="PF13833">
    <property type="entry name" value="EF-hand_8"/>
    <property type="match status" value="2"/>
</dbReference>
<evidence type="ECO:0000313" key="5">
    <source>
        <dbReference type="EMBL" id="KAK6620965.1"/>
    </source>
</evidence>
<evidence type="ECO:0000313" key="6">
    <source>
        <dbReference type="Proteomes" id="UP001372834"/>
    </source>
</evidence>
<keyword evidence="3" id="KW-0472">Membrane</keyword>
<organism evidence="5 6">
    <name type="scientific">Polyplax serrata</name>
    <name type="common">Common mouse louse</name>
    <dbReference type="NCBI Taxonomy" id="468196"/>
    <lineage>
        <taxon>Eukaryota</taxon>
        <taxon>Metazoa</taxon>
        <taxon>Ecdysozoa</taxon>
        <taxon>Arthropoda</taxon>
        <taxon>Hexapoda</taxon>
        <taxon>Insecta</taxon>
        <taxon>Pterygota</taxon>
        <taxon>Neoptera</taxon>
        <taxon>Paraneoptera</taxon>
        <taxon>Psocodea</taxon>
        <taxon>Troctomorpha</taxon>
        <taxon>Phthiraptera</taxon>
        <taxon>Anoplura</taxon>
        <taxon>Polyplacidae</taxon>
        <taxon>Polyplax</taxon>
    </lineage>
</organism>
<dbReference type="CDD" id="cd00051">
    <property type="entry name" value="EFh"/>
    <property type="match status" value="1"/>
</dbReference>
<dbReference type="AlphaFoldDB" id="A0AAN8NLV5"/>
<keyword evidence="3" id="KW-0812">Transmembrane</keyword>
<dbReference type="InterPro" id="IPR002048">
    <property type="entry name" value="EF_hand_dom"/>
</dbReference>
<evidence type="ECO:0000256" key="1">
    <source>
        <dbReference type="ARBA" id="ARBA00022837"/>
    </source>
</evidence>
<proteinExistence type="predicted"/>
<dbReference type="InterPro" id="IPR011992">
    <property type="entry name" value="EF-hand-dom_pair"/>
</dbReference>
<feature type="domain" description="EF-hand" evidence="4">
    <location>
        <begin position="209"/>
        <end position="236"/>
    </location>
</feature>
<feature type="region of interest" description="Disordered" evidence="2">
    <location>
        <begin position="52"/>
        <end position="81"/>
    </location>
</feature>
<feature type="transmembrane region" description="Helical" evidence="3">
    <location>
        <begin position="607"/>
        <end position="631"/>
    </location>
</feature>
<dbReference type="GO" id="GO:0005509">
    <property type="term" value="F:calcium ion binding"/>
    <property type="evidence" value="ECO:0007669"/>
    <property type="project" value="InterPro"/>
</dbReference>
<accession>A0AAN8NLV5</accession>
<dbReference type="Proteomes" id="UP001372834">
    <property type="component" value="Unassembled WGS sequence"/>
</dbReference>
<dbReference type="SMART" id="SM00054">
    <property type="entry name" value="EFh"/>
    <property type="match status" value="3"/>
</dbReference>
<dbReference type="PROSITE" id="PS50222">
    <property type="entry name" value="EF_HAND_2"/>
    <property type="match status" value="2"/>
</dbReference>
<keyword evidence="1" id="KW-0106">Calcium</keyword>